<dbReference type="InterPro" id="IPR010979">
    <property type="entry name" value="Ribosomal_uS13-like_H2TH"/>
</dbReference>
<keyword evidence="4" id="KW-0378">Hydrolase</keyword>
<dbReference type="OrthoDB" id="9800855at2"/>
<dbReference type="PROSITE" id="PS51068">
    <property type="entry name" value="FPG_CAT"/>
    <property type="match status" value="1"/>
</dbReference>
<dbReference type="PANTHER" id="PTHR22993">
    <property type="entry name" value="FORMAMIDOPYRIMIDINE-DNA GLYCOSYLASE"/>
    <property type="match status" value="1"/>
</dbReference>
<evidence type="ECO:0000256" key="3">
    <source>
        <dbReference type="ARBA" id="ARBA00022763"/>
    </source>
</evidence>
<keyword evidence="6" id="KW-0234">DNA repair</keyword>
<dbReference type="SUPFAM" id="SSF81624">
    <property type="entry name" value="N-terminal domain of MutM-like DNA repair proteins"/>
    <property type="match status" value="1"/>
</dbReference>
<evidence type="ECO:0000259" key="10">
    <source>
        <dbReference type="PROSITE" id="PS51068"/>
    </source>
</evidence>
<keyword evidence="7" id="KW-0456">Lyase</keyword>
<evidence type="ECO:0000256" key="6">
    <source>
        <dbReference type="ARBA" id="ARBA00023204"/>
    </source>
</evidence>
<dbReference type="GO" id="GO:0003684">
    <property type="term" value="F:damaged DNA binding"/>
    <property type="evidence" value="ECO:0007669"/>
    <property type="project" value="InterPro"/>
</dbReference>
<dbReference type="GO" id="GO:0016829">
    <property type="term" value="F:lyase activity"/>
    <property type="evidence" value="ECO:0007669"/>
    <property type="project" value="UniProtKB-KW"/>
</dbReference>
<protein>
    <recommendedName>
        <fullName evidence="10">Formamidopyrimidine-DNA glycosylase catalytic domain-containing protein</fullName>
    </recommendedName>
</protein>
<dbReference type="EMBL" id="MPPL01000001">
    <property type="protein sequence ID" value="OKS87703.1"/>
    <property type="molecule type" value="Genomic_DNA"/>
</dbReference>
<accession>A0A1Q6A120</accession>
<evidence type="ECO:0000256" key="4">
    <source>
        <dbReference type="ARBA" id="ARBA00022801"/>
    </source>
</evidence>
<sequence length="256" mass="29001">MPELPDLQVFSRNLDKKLGGKKLKTVTVHSKKLNVSADELQHALHNKTLKKVYREGKELYFDFGEHTLALHLMLHGQLFLFEAKNENKYTVVELHFTDGTGLALTDFQSAATPTLDPAKKDAPDALDESVDAKWLFAQLQKKRTVIKNLLLDQKFIRGIGNAYADEIFYDAGISPFSVANKIPEDKVTVLAKSINHVLTHAEKEIVKARPDIISGEFRDFLQVHHTKKKETPKGEKILINDGTRKTYYTEGQELFS</sequence>
<evidence type="ECO:0000256" key="7">
    <source>
        <dbReference type="ARBA" id="ARBA00023239"/>
    </source>
</evidence>
<dbReference type="Pfam" id="PF01149">
    <property type="entry name" value="Fapy_DNA_glyco"/>
    <property type="match status" value="1"/>
</dbReference>
<reference evidence="11 12" key="1">
    <citation type="submission" date="2016-11" db="EMBL/GenBank/DDBJ databases">
        <title>Whole Genome Sequencing of Mucilaginibacter polytrichastri RG4-7(T) isolated from the moss sample.</title>
        <authorList>
            <person name="Li Y."/>
        </authorList>
    </citation>
    <scope>NUCLEOTIDE SEQUENCE [LARGE SCALE GENOMIC DNA]</scope>
    <source>
        <strain evidence="11 12">RG4-7</strain>
    </source>
</reference>
<proteinExistence type="inferred from homology"/>
<dbReference type="AlphaFoldDB" id="A0A1Q6A120"/>
<dbReference type="InterPro" id="IPR015886">
    <property type="entry name" value="H2TH_FPG"/>
</dbReference>
<keyword evidence="3" id="KW-0227">DNA damage</keyword>
<gene>
    <name evidence="11" type="ORF">RG47T_3165</name>
</gene>
<evidence type="ECO:0000256" key="5">
    <source>
        <dbReference type="ARBA" id="ARBA00023125"/>
    </source>
</evidence>
<dbReference type="Pfam" id="PF06831">
    <property type="entry name" value="H2TH"/>
    <property type="match status" value="1"/>
</dbReference>
<dbReference type="Gene3D" id="3.20.190.10">
    <property type="entry name" value="MutM-like, N-terminal"/>
    <property type="match status" value="1"/>
</dbReference>
<keyword evidence="8" id="KW-0511">Multifunctional enzyme</keyword>
<dbReference type="GO" id="GO:0006284">
    <property type="term" value="P:base-excision repair"/>
    <property type="evidence" value="ECO:0007669"/>
    <property type="project" value="InterPro"/>
</dbReference>
<keyword evidence="9" id="KW-0326">Glycosidase</keyword>
<organism evidence="11 12">
    <name type="scientific">Mucilaginibacter polytrichastri</name>
    <dbReference type="NCBI Taxonomy" id="1302689"/>
    <lineage>
        <taxon>Bacteria</taxon>
        <taxon>Pseudomonadati</taxon>
        <taxon>Bacteroidota</taxon>
        <taxon>Sphingobacteriia</taxon>
        <taxon>Sphingobacteriales</taxon>
        <taxon>Sphingobacteriaceae</taxon>
        <taxon>Mucilaginibacter</taxon>
    </lineage>
</organism>
<keyword evidence="12" id="KW-1185">Reference proteome</keyword>
<dbReference type="STRING" id="1302689.RG47T_3165"/>
<dbReference type="Proteomes" id="UP000186720">
    <property type="component" value="Unassembled WGS sequence"/>
</dbReference>
<keyword evidence="5" id="KW-0238">DNA-binding</keyword>
<dbReference type="RefSeq" id="WP_074490275.1">
    <property type="nucleotide sequence ID" value="NZ_FPAM01000016.1"/>
</dbReference>
<dbReference type="InterPro" id="IPR035937">
    <property type="entry name" value="FPG_N"/>
</dbReference>
<dbReference type="Gene3D" id="1.10.8.50">
    <property type="match status" value="1"/>
</dbReference>
<dbReference type="SMART" id="SM01232">
    <property type="entry name" value="H2TH"/>
    <property type="match status" value="1"/>
</dbReference>
<comment type="catalytic activity">
    <reaction evidence="1">
        <text>Hydrolysis of DNA containing ring-opened 7-methylguanine residues, releasing 2,6-diamino-4-hydroxy-5-(N-methyl)formamidopyrimidine.</text>
        <dbReference type="EC" id="3.2.2.23"/>
    </reaction>
</comment>
<dbReference type="GO" id="GO:0008534">
    <property type="term" value="F:oxidized purine nucleobase lesion DNA N-glycosylase activity"/>
    <property type="evidence" value="ECO:0007669"/>
    <property type="project" value="UniProtKB-EC"/>
</dbReference>
<dbReference type="SMART" id="SM00898">
    <property type="entry name" value="Fapy_DNA_glyco"/>
    <property type="match status" value="1"/>
</dbReference>
<dbReference type="InterPro" id="IPR012319">
    <property type="entry name" value="FPG_cat"/>
</dbReference>
<evidence type="ECO:0000313" key="11">
    <source>
        <dbReference type="EMBL" id="OKS87703.1"/>
    </source>
</evidence>
<dbReference type="GO" id="GO:0003906">
    <property type="term" value="F:DNA-(apurinic or apyrimidinic site) endonuclease activity"/>
    <property type="evidence" value="ECO:0007669"/>
    <property type="project" value="InterPro"/>
</dbReference>
<dbReference type="SUPFAM" id="SSF46946">
    <property type="entry name" value="S13-like H2TH domain"/>
    <property type="match status" value="1"/>
</dbReference>
<feature type="domain" description="Formamidopyrimidine-DNA glycosylase catalytic" evidence="10">
    <location>
        <begin position="2"/>
        <end position="111"/>
    </location>
</feature>
<evidence type="ECO:0000313" key="12">
    <source>
        <dbReference type="Proteomes" id="UP000186720"/>
    </source>
</evidence>
<evidence type="ECO:0000256" key="9">
    <source>
        <dbReference type="ARBA" id="ARBA00023295"/>
    </source>
</evidence>
<dbReference type="PANTHER" id="PTHR22993:SF9">
    <property type="entry name" value="FORMAMIDOPYRIMIDINE-DNA GLYCOSYLASE"/>
    <property type="match status" value="1"/>
</dbReference>
<dbReference type="GO" id="GO:0008270">
    <property type="term" value="F:zinc ion binding"/>
    <property type="evidence" value="ECO:0007669"/>
    <property type="project" value="InterPro"/>
</dbReference>
<evidence type="ECO:0000256" key="1">
    <source>
        <dbReference type="ARBA" id="ARBA00001668"/>
    </source>
</evidence>
<comment type="caution">
    <text evidence="11">The sequence shown here is derived from an EMBL/GenBank/DDBJ whole genome shotgun (WGS) entry which is preliminary data.</text>
</comment>
<name>A0A1Q6A120_9SPHI</name>
<comment type="similarity">
    <text evidence="2">Belongs to the FPG family.</text>
</comment>
<evidence type="ECO:0000256" key="2">
    <source>
        <dbReference type="ARBA" id="ARBA00009409"/>
    </source>
</evidence>
<evidence type="ECO:0000256" key="8">
    <source>
        <dbReference type="ARBA" id="ARBA00023268"/>
    </source>
</evidence>